<keyword evidence="3" id="KW-1185">Reference proteome</keyword>
<accession>A0A9X0W8K5</accession>
<sequence length="136" mass="15289">MDRCPNCRARLDDAAETCRRCGMELGLLRAIERAADDWLRCGIMNMMRDESDLARKAFCRALTLRRDPLTESLLGLLSHEATAVAPSPIVSTPLPSSSTVVAGPDDEEEGEPIADQVERIQGGRLRAFYRRFFHRR</sequence>
<reference evidence="2 3" key="1">
    <citation type="journal article" date="2020" name="Microorganisms">
        <title>Osmotic Adaptation and Compatible Solute Biosynthesis of Phototrophic Bacteria as Revealed from Genome Analyses.</title>
        <authorList>
            <person name="Imhoff J.F."/>
            <person name="Rahn T."/>
            <person name="Kunzel S."/>
            <person name="Keller A."/>
            <person name="Neulinger S.C."/>
        </authorList>
    </citation>
    <scope>NUCLEOTIDE SEQUENCE [LARGE SCALE GENOMIC DNA]</scope>
    <source>
        <strain evidence="2 3">DSM 25653</strain>
    </source>
</reference>
<comment type="caution">
    <text evidence="2">The sequence shown here is derived from an EMBL/GenBank/DDBJ whole genome shotgun (WGS) entry which is preliminary data.</text>
</comment>
<evidence type="ECO:0000256" key="1">
    <source>
        <dbReference type="SAM" id="MobiDB-lite"/>
    </source>
</evidence>
<proteinExistence type="predicted"/>
<dbReference type="EMBL" id="NRRY01000008">
    <property type="protein sequence ID" value="MBK1618273.1"/>
    <property type="molecule type" value="Genomic_DNA"/>
</dbReference>
<dbReference type="AlphaFoldDB" id="A0A9X0W8K5"/>
<protein>
    <submittedName>
        <fullName evidence="2">Uncharacterized protein</fullName>
    </submittedName>
</protein>
<dbReference type="Proteomes" id="UP001138768">
    <property type="component" value="Unassembled WGS sequence"/>
</dbReference>
<evidence type="ECO:0000313" key="3">
    <source>
        <dbReference type="Proteomes" id="UP001138768"/>
    </source>
</evidence>
<feature type="compositionally biased region" description="Low complexity" evidence="1">
    <location>
        <begin position="88"/>
        <end position="101"/>
    </location>
</feature>
<organism evidence="2 3">
    <name type="scientific">Lamprobacter modestohalophilus</name>
    <dbReference type="NCBI Taxonomy" id="1064514"/>
    <lineage>
        <taxon>Bacteria</taxon>
        <taxon>Pseudomonadati</taxon>
        <taxon>Pseudomonadota</taxon>
        <taxon>Gammaproteobacteria</taxon>
        <taxon>Chromatiales</taxon>
        <taxon>Chromatiaceae</taxon>
        <taxon>Lamprobacter</taxon>
    </lineage>
</organism>
<feature type="region of interest" description="Disordered" evidence="1">
    <location>
        <begin position="88"/>
        <end position="111"/>
    </location>
</feature>
<evidence type="ECO:0000313" key="2">
    <source>
        <dbReference type="EMBL" id="MBK1618273.1"/>
    </source>
</evidence>
<dbReference type="RefSeq" id="WP_200241238.1">
    <property type="nucleotide sequence ID" value="NZ_NRRY01000008.1"/>
</dbReference>
<name>A0A9X0W8K5_9GAMM</name>
<gene>
    <name evidence="2" type="ORF">CKO42_07420</name>
</gene>